<evidence type="ECO:0000256" key="10">
    <source>
        <dbReference type="ARBA" id="ARBA00050776"/>
    </source>
</evidence>
<dbReference type="EC" id="2.8.1.7" evidence="3"/>
<dbReference type="EMBL" id="SMGO01000001">
    <property type="protein sequence ID" value="TCK85099.1"/>
    <property type="molecule type" value="Genomic_DNA"/>
</dbReference>
<comment type="similarity">
    <text evidence="2">Belongs to the class-V pyridoxal-phosphate-dependent aminotransferase family. NifS/IscS subfamily.</text>
</comment>
<keyword evidence="7" id="KW-0663">Pyridoxal phosphate</keyword>
<evidence type="ECO:0000256" key="7">
    <source>
        <dbReference type="ARBA" id="ARBA00022898"/>
    </source>
</evidence>
<dbReference type="InterPro" id="IPR016454">
    <property type="entry name" value="Cysteine_dSase"/>
</dbReference>
<dbReference type="GO" id="GO:0051537">
    <property type="term" value="F:2 iron, 2 sulfur cluster binding"/>
    <property type="evidence" value="ECO:0007669"/>
    <property type="project" value="UniProtKB-KW"/>
</dbReference>
<evidence type="ECO:0000256" key="5">
    <source>
        <dbReference type="ARBA" id="ARBA00022714"/>
    </source>
</evidence>
<comment type="caution">
    <text evidence="13">The sequence shown here is derived from an EMBL/GenBank/DDBJ whole genome shotgun (WGS) entry which is preliminary data.</text>
</comment>
<gene>
    <name evidence="13" type="ORF">C8N28_0397</name>
</gene>
<dbReference type="InterPro" id="IPR015421">
    <property type="entry name" value="PyrdxlP-dep_Trfase_major"/>
</dbReference>
<dbReference type="Gene3D" id="3.90.1150.10">
    <property type="entry name" value="Aspartate Aminotransferase, domain 1"/>
    <property type="match status" value="1"/>
</dbReference>
<dbReference type="FunFam" id="3.40.640.10:FF:000003">
    <property type="entry name" value="Cysteine desulfurase IscS"/>
    <property type="match status" value="1"/>
</dbReference>
<feature type="domain" description="Aminotransferase class V" evidence="12">
    <location>
        <begin position="5"/>
        <end position="367"/>
    </location>
</feature>
<evidence type="ECO:0000256" key="3">
    <source>
        <dbReference type="ARBA" id="ARBA00012239"/>
    </source>
</evidence>
<dbReference type="GO" id="GO:0046872">
    <property type="term" value="F:metal ion binding"/>
    <property type="evidence" value="ECO:0007669"/>
    <property type="project" value="UniProtKB-KW"/>
</dbReference>
<evidence type="ECO:0000256" key="9">
    <source>
        <dbReference type="ARBA" id="ARBA00023014"/>
    </source>
</evidence>
<dbReference type="RefSeq" id="WP_132221028.1">
    <property type="nucleotide sequence ID" value="NZ_SMGO01000001.1"/>
</dbReference>
<evidence type="ECO:0000256" key="11">
    <source>
        <dbReference type="RuleBase" id="RU004504"/>
    </source>
</evidence>
<evidence type="ECO:0000256" key="6">
    <source>
        <dbReference type="ARBA" id="ARBA00022723"/>
    </source>
</evidence>
<evidence type="ECO:0000313" key="13">
    <source>
        <dbReference type="EMBL" id="TCK85099.1"/>
    </source>
</evidence>
<comment type="cofactor">
    <cofactor evidence="1 11">
        <name>pyridoxal 5'-phosphate</name>
        <dbReference type="ChEBI" id="CHEBI:597326"/>
    </cofactor>
</comment>
<comment type="catalytic activity">
    <reaction evidence="10">
        <text>(sulfur carrier)-H + L-cysteine = (sulfur carrier)-SH + L-alanine</text>
        <dbReference type="Rhea" id="RHEA:43892"/>
        <dbReference type="Rhea" id="RHEA-COMP:14737"/>
        <dbReference type="Rhea" id="RHEA-COMP:14739"/>
        <dbReference type="ChEBI" id="CHEBI:29917"/>
        <dbReference type="ChEBI" id="CHEBI:35235"/>
        <dbReference type="ChEBI" id="CHEBI:57972"/>
        <dbReference type="ChEBI" id="CHEBI:64428"/>
        <dbReference type="EC" id="2.8.1.7"/>
    </reaction>
</comment>
<dbReference type="InterPro" id="IPR015422">
    <property type="entry name" value="PyrdxlP-dep_Trfase_small"/>
</dbReference>
<keyword evidence="5" id="KW-0001">2Fe-2S</keyword>
<dbReference type="OrthoDB" id="9804366at2"/>
<dbReference type="InterPro" id="IPR015424">
    <property type="entry name" value="PyrdxlP-dep_Trfase"/>
</dbReference>
<dbReference type="InterPro" id="IPR020578">
    <property type="entry name" value="Aminotrans_V_PyrdxlP_BS"/>
</dbReference>
<dbReference type="Proteomes" id="UP000294616">
    <property type="component" value="Unassembled WGS sequence"/>
</dbReference>
<dbReference type="GO" id="GO:0031071">
    <property type="term" value="F:cysteine desulfurase activity"/>
    <property type="evidence" value="ECO:0007669"/>
    <property type="project" value="UniProtKB-EC"/>
</dbReference>
<dbReference type="InterPro" id="IPR000192">
    <property type="entry name" value="Aminotrans_V_dom"/>
</dbReference>
<evidence type="ECO:0000256" key="1">
    <source>
        <dbReference type="ARBA" id="ARBA00001933"/>
    </source>
</evidence>
<evidence type="ECO:0000313" key="14">
    <source>
        <dbReference type="Proteomes" id="UP000294616"/>
    </source>
</evidence>
<evidence type="ECO:0000256" key="4">
    <source>
        <dbReference type="ARBA" id="ARBA00022679"/>
    </source>
</evidence>
<dbReference type="PROSITE" id="PS00595">
    <property type="entry name" value="AA_TRANSFER_CLASS_5"/>
    <property type="match status" value="1"/>
</dbReference>
<name>A0A4R1M5W0_9SPHI</name>
<evidence type="ECO:0000256" key="8">
    <source>
        <dbReference type="ARBA" id="ARBA00023004"/>
    </source>
</evidence>
<dbReference type="Gene3D" id="3.40.640.10">
    <property type="entry name" value="Type I PLP-dependent aspartate aminotransferase-like (Major domain)"/>
    <property type="match status" value="1"/>
</dbReference>
<dbReference type="AlphaFoldDB" id="A0A4R1M5W0"/>
<dbReference type="SUPFAM" id="SSF53383">
    <property type="entry name" value="PLP-dependent transferases"/>
    <property type="match status" value="1"/>
</dbReference>
<proteinExistence type="inferred from homology"/>
<keyword evidence="6" id="KW-0479">Metal-binding</keyword>
<evidence type="ECO:0000259" key="12">
    <source>
        <dbReference type="Pfam" id="PF00266"/>
    </source>
</evidence>
<dbReference type="PIRSF" id="PIRSF005572">
    <property type="entry name" value="NifS"/>
    <property type="match status" value="1"/>
</dbReference>
<reference evidence="13 14" key="1">
    <citation type="submission" date="2019-03" db="EMBL/GenBank/DDBJ databases">
        <title>Genomic Encyclopedia of Archaeal and Bacterial Type Strains, Phase II (KMG-II): from individual species to whole genera.</title>
        <authorList>
            <person name="Goeker M."/>
        </authorList>
    </citation>
    <scope>NUCLEOTIDE SEQUENCE [LARGE SCALE GENOMIC DNA]</scope>
    <source>
        <strain evidence="13 14">DSM 22554</strain>
    </source>
</reference>
<protein>
    <recommendedName>
        <fullName evidence="3">cysteine desulfurase</fullName>
        <ecNumber evidence="3">2.8.1.7</ecNumber>
    </recommendedName>
</protein>
<organism evidence="13 14">
    <name type="scientific">Albibacterium bauzanense</name>
    <dbReference type="NCBI Taxonomy" id="653929"/>
    <lineage>
        <taxon>Bacteria</taxon>
        <taxon>Pseudomonadati</taxon>
        <taxon>Bacteroidota</taxon>
        <taxon>Sphingobacteriia</taxon>
        <taxon>Sphingobacteriales</taxon>
        <taxon>Sphingobacteriaceae</taxon>
        <taxon>Albibacterium</taxon>
    </lineage>
</organism>
<dbReference type="PANTHER" id="PTHR11601">
    <property type="entry name" value="CYSTEINE DESULFURYLASE FAMILY MEMBER"/>
    <property type="match status" value="1"/>
</dbReference>
<keyword evidence="8" id="KW-0408">Iron</keyword>
<dbReference type="PANTHER" id="PTHR11601:SF34">
    <property type="entry name" value="CYSTEINE DESULFURASE"/>
    <property type="match status" value="1"/>
</dbReference>
<sequence length="395" mass="43174">MAASIYLDNNATTQVDPRVLQEMIPYFTENYGNASSTNHKFGQIAAEAVQTARLRIAELIDATDREITFTSGATESINIAIKGVYNRYQSIGKHIITCQTEHKAVLDVCRSLEKQGAEVTYLAVDSQGNIDLQDLRNAIRKDTVLIALMFANNETGIIHPIKEIASIAAENKVLFFCDATQAVGKVPISLKSAGIDMMAFSAHKIYGPKGIGALYVKRKTRRIQLEPLMMGGGQENGLRGGTLNVPGIVGMGAAALLCKQTMLEESKWLESLRNYLQKSLLKIEETTVNGLSDNRLSHTTNITFRFLKAEHIMVSLGNIALASGSACSTGSLDPSHVLLAMGLSRDDAHASLRFSLGRFNTEAEIDQAVKLVSRKVKELREESPAWQLFKSGLID</sequence>
<keyword evidence="4" id="KW-0808">Transferase</keyword>
<dbReference type="Pfam" id="PF00266">
    <property type="entry name" value="Aminotran_5"/>
    <property type="match status" value="1"/>
</dbReference>
<keyword evidence="9" id="KW-0411">Iron-sulfur</keyword>
<keyword evidence="14" id="KW-1185">Reference proteome</keyword>
<accession>A0A4R1M5W0</accession>
<evidence type="ECO:0000256" key="2">
    <source>
        <dbReference type="ARBA" id="ARBA00006490"/>
    </source>
</evidence>